<keyword evidence="3" id="KW-1185">Reference proteome</keyword>
<evidence type="ECO:0000256" key="1">
    <source>
        <dbReference type="SAM" id="MobiDB-lite"/>
    </source>
</evidence>
<accession>A0A6H5GTZ1</accession>
<reference evidence="2 3" key="1">
    <citation type="submission" date="2020-02" db="EMBL/GenBank/DDBJ databases">
        <authorList>
            <person name="Ferguson B K."/>
        </authorList>
    </citation>
    <scope>NUCLEOTIDE SEQUENCE [LARGE SCALE GENOMIC DNA]</scope>
</reference>
<dbReference type="EMBL" id="CADCXU010019135">
    <property type="protein sequence ID" value="CAB0007508.1"/>
    <property type="molecule type" value="Genomic_DNA"/>
</dbReference>
<sequence length="339" mass="37445">MAGLATTRHILCSLWRTSINGCTKTVSTSMMRYNLSGAKGMGIEEWRPMGSGGDPLRDPTNFYSPPQVQHVHYWLKSPSVSLEPPPSRVVGLGQVPGWPQVSSHYIGHKVNFQTPTPVSVTTPGPYVVPSQLTKSPHSHPFVEKNSLLGGPTDNIPIYLKPHIHEATSYFSSSSSSRPLFYTTSHASKRPSFFQQSGFTKPHPMPLTMRPPPHPAPVLSLINPEDKSEEYASPENDSSAALSVENNWPNEPDAPEFVKYISTTIVYETTTTKPTTTATSAPSRPPVSFVIEGHSKVKKYGPLPESSTSIHRVNHNHLITNLVSQNEKDDVDRYNPFRLQ</sequence>
<evidence type="ECO:0000313" key="3">
    <source>
        <dbReference type="Proteomes" id="UP000479000"/>
    </source>
</evidence>
<dbReference type="OrthoDB" id="6623719at2759"/>
<feature type="region of interest" description="Disordered" evidence="1">
    <location>
        <begin position="225"/>
        <end position="244"/>
    </location>
</feature>
<protein>
    <submittedName>
        <fullName evidence="2">Uncharacterized protein</fullName>
    </submittedName>
</protein>
<evidence type="ECO:0000313" key="2">
    <source>
        <dbReference type="EMBL" id="CAB0007508.1"/>
    </source>
</evidence>
<organism evidence="2 3">
    <name type="scientific">Nesidiocoris tenuis</name>
    <dbReference type="NCBI Taxonomy" id="355587"/>
    <lineage>
        <taxon>Eukaryota</taxon>
        <taxon>Metazoa</taxon>
        <taxon>Ecdysozoa</taxon>
        <taxon>Arthropoda</taxon>
        <taxon>Hexapoda</taxon>
        <taxon>Insecta</taxon>
        <taxon>Pterygota</taxon>
        <taxon>Neoptera</taxon>
        <taxon>Paraneoptera</taxon>
        <taxon>Hemiptera</taxon>
        <taxon>Heteroptera</taxon>
        <taxon>Panheteroptera</taxon>
        <taxon>Cimicomorpha</taxon>
        <taxon>Miridae</taxon>
        <taxon>Dicyphina</taxon>
        <taxon>Nesidiocoris</taxon>
    </lineage>
</organism>
<proteinExistence type="predicted"/>
<feature type="compositionally biased region" description="Polar residues" evidence="1">
    <location>
        <begin position="234"/>
        <end position="244"/>
    </location>
</feature>
<name>A0A6H5GTZ1_9HEMI</name>
<gene>
    <name evidence="2" type="ORF">NTEN_LOCUS12783</name>
</gene>
<dbReference type="AlphaFoldDB" id="A0A6H5GTZ1"/>
<dbReference type="Proteomes" id="UP000479000">
    <property type="component" value="Unassembled WGS sequence"/>
</dbReference>